<evidence type="ECO:0000313" key="7">
    <source>
        <dbReference type="Proteomes" id="UP001165079"/>
    </source>
</evidence>
<dbReference type="Pfam" id="PF13305">
    <property type="entry name" value="TetR_C_33"/>
    <property type="match status" value="1"/>
</dbReference>
<organism evidence="6 7">
    <name type="scientific">Actinorhabdospora filicis</name>
    <dbReference type="NCBI Taxonomy" id="1785913"/>
    <lineage>
        <taxon>Bacteria</taxon>
        <taxon>Bacillati</taxon>
        <taxon>Actinomycetota</taxon>
        <taxon>Actinomycetes</taxon>
        <taxon>Micromonosporales</taxon>
        <taxon>Micromonosporaceae</taxon>
        <taxon>Actinorhabdospora</taxon>
    </lineage>
</organism>
<keyword evidence="3" id="KW-0804">Transcription</keyword>
<dbReference type="InterPro" id="IPR036271">
    <property type="entry name" value="Tet_transcr_reg_TetR-rel_C_sf"/>
</dbReference>
<accession>A0A9W6SSJ7</accession>
<dbReference type="AlphaFoldDB" id="A0A9W6SSJ7"/>
<gene>
    <name evidence="6" type="ORF">Afil01_69010</name>
</gene>
<evidence type="ECO:0000256" key="1">
    <source>
        <dbReference type="ARBA" id="ARBA00023015"/>
    </source>
</evidence>
<dbReference type="EMBL" id="BSTX01000009">
    <property type="protein sequence ID" value="GLZ82094.1"/>
    <property type="molecule type" value="Genomic_DNA"/>
</dbReference>
<dbReference type="InterPro" id="IPR050109">
    <property type="entry name" value="HTH-type_TetR-like_transc_reg"/>
</dbReference>
<dbReference type="InterPro" id="IPR001647">
    <property type="entry name" value="HTH_TetR"/>
</dbReference>
<dbReference type="Gene3D" id="1.10.357.10">
    <property type="entry name" value="Tetracycline Repressor, domain 2"/>
    <property type="match status" value="1"/>
</dbReference>
<evidence type="ECO:0000259" key="5">
    <source>
        <dbReference type="PROSITE" id="PS50977"/>
    </source>
</evidence>
<dbReference type="PANTHER" id="PTHR30055">
    <property type="entry name" value="HTH-TYPE TRANSCRIPTIONAL REGULATOR RUTR"/>
    <property type="match status" value="1"/>
</dbReference>
<reference evidence="6" key="1">
    <citation type="submission" date="2023-03" db="EMBL/GenBank/DDBJ databases">
        <title>Actinorhabdospora filicis NBRC 111898.</title>
        <authorList>
            <person name="Ichikawa N."/>
            <person name="Sato H."/>
            <person name="Tonouchi N."/>
        </authorList>
    </citation>
    <scope>NUCLEOTIDE SEQUENCE</scope>
    <source>
        <strain evidence="6">NBRC 111898</strain>
    </source>
</reference>
<comment type="caution">
    <text evidence="6">The sequence shown here is derived from an EMBL/GenBank/DDBJ whole genome shotgun (WGS) entry which is preliminary data.</text>
</comment>
<dbReference type="InterPro" id="IPR025996">
    <property type="entry name" value="MT1864/Rv1816-like_C"/>
</dbReference>
<sequence length="186" mass="19403">MSTREAVIGYHHGDLRRAIVDAAVESIAESGPSGWSLRELARRAGVSHAAPAHHFGDKAGVLTAVAAEGFRGLAASLAQAGDFLDLGLAYVAFATSHPAHFQVMFQPELYHSGDPDLSTAADAARAALTDGLRETGLDEPGMELAAWSIAHGFSALWVSGALPAELGKDPVAAGREVLARLLDGRR</sequence>
<dbReference type="SUPFAM" id="SSF48498">
    <property type="entry name" value="Tetracyclin repressor-like, C-terminal domain"/>
    <property type="match status" value="1"/>
</dbReference>
<evidence type="ECO:0000256" key="2">
    <source>
        <dbReference type="ARBA" id="ARBA00023125"/>
    </source>
</evidence>
<evidence type="ECO:0000256" key="4">
    <source>
        <dbReference type="PROSITE-ProRule" id="PRU00335"/>
    </source>
</evidence>
<name>A0A9W6SSJ7_9ACTN</name>
<dbReference type="GO" id="GO:0003700">
    <property type="term" value="F:DNA-binding transcription factor activity"/>
    <property type="evidence" value="ECO:0007669"/>
    <property type="project" value="TreeGrafter"/>
</dbReference>
<dbReference type="SUPFAM" id="SSF46689">
    <property type="entry name" value="Homeodomain-like"/>
    <property type="match status" value="1"/>
</dbReference>
<protein>
    <submittedName>
        <fullName evidence="6">TetR family transcriptional regulator</fullName>
    </submittedName>
</protein>
<keyword evidence="2 4" id="KW-0238">DNA-binding</keyword>
<evidence type="ECO:0000313" key="6">
    <source>
        <dbReference type="EMBL" id="GLZ82094.1"/>
    </source>
</evidence>
<keyword evidence="7" id="KW-1185">Reference proteome</keyword>
<feature type="domain" description="HTH tetR-type" evidence="5">
    <location>
        <begin position="13"/>
        <end position="73"/>
    </location>
</feature>
<dbReference type="InterPro" id="IPR009057">
    <property type="entry name" value="Homeodomain-like_sf"/>
</dbReference>
<keyword evidence="1" id="KW-0805">Transcription regulation</keyword>
<dbReference type="PROSITE" id="PS50977">
    <property type="entry name" value="HTH_TETR_2"/>
    <property type="match status" value="1"/>
</dbReference>
<dbReference type="GO" id="GO:0000976">
    <property type="term" value="F:transcription cis-regulatory region binding"/>
    <property type="evidence" value="ECO:0007669"/>
    <property type="project" value="TreeGrafter"/>
</dbReference>
<evidence type="ECO:0000256" key="3">
    <source>
        <dbReference type="ARBA" id="ARBA00023163"/>
    </source>
</evidence>
<proteinExistence type="predicted"/>
<feature type="DNA-binding region" description="H-T-H motif" evidence="4">
    <location>
        <begin position="36"/>
        <end position="55"/>
    </location>
</feature>
<dbReference type="RefSeq" id="WP_285667676.1">
    <property type="nucleotide sequence ID" value="NZ_BSTX01000009.1"/>
</dbReference>
<dbReference type="PRINTS" id="PR00455">
    <property type="entry name" value="HTHTETR"/>
</dbReference>
<dbReference type="Proteomes" id="UP001165079">
    <property type="component" value="Unassembled WGS sequence"/>
</dbReference>
<dbReference type="Pfam" id="PF00440">
    <property type="entry name" value="TetR_N"/>
    <property type="match status" value="1"/>
</dbReference>
<dbReference type="PANTHER" id="PTHR30055:SF220">
    <property type="entry name" value="TETR-FAMILY REGULATORY PROTEIN"/>
    <property type="match status" value="1"/>
</dbReference>